<keyword evidence="4" id="KW-1185">Reference proteome</keyword>
<evidence type="ECO:0000256" key="2">
    <source>
        <dbReference type="SAM" id="Phobius"/>
    </source>
</evidence>
<keyword evidence="1" id="KW-0175">Coiled coil</keyword>
<keyword evidence="2" id="KW-0812">Transmembrane</keyword>
<dbReference type="OrthoDB" id="6745079at2"/>
<keyword evidence="2" id="KW-0472">Membrane</keyword>
<feature type="transmembrane region" description="Helical" evidence="2">
    <location>
        <begin position="751"/>
        <end position="772"/>
    </location>
</feature>
<proteinExistence type="predicted"/>
<dbReference type="STRING" id="1452487.AVW16_01220"/>
<dbReference type="AlphaFoldDB" id="A0A165F162"/>
<sequence length="901" mass="94794">MASNRAQILISAVDQTKTAFDSIKRGLGGLTDTAKSVNGVLANLGVAVSVAGLTAMVKSAIDTGDALDEMSQRVGVSVETLSVWKPAAEQSGVSGESFEKGLRKLSTTMLEAATGSEDAARGFSAVGVEFKNQDGTLRATDQVLLDLAERFKAMPDGAEKTALAVQLFGKSGAELIPFLNQGRDGINELAAEMQALGVQMSSETAAQAGNFNDALDKLHLATQSIGNQIIASLLPALNDMAGGMVESAKQGGTLRAILDGVVLVLKTLALGAATVGKAFVALGEAIGAGVAAAVEALKGNTEGAKAIIADLKGNLVKRLDELASFRDSLFDPKPIEVKAPKIQADPELLQRLAKPKAAKPAQDTTGAQTTLMKAQLDAEFALLKDGLTRQQTALDAALEDRLVSVRDYYTQKTAIEQRELDAEIARKQQELARSQQVATTGKSENDRLRAKAEVAKAETDLITLNNRRTDIEQANARKAAQAERELTDALAQAREELAQITGTATDADRQAAIERSYRDLRARLAAESDADGVSLIDRLINVKAAQANLAALEAQWRQVTERLRNAQEAIQTQQQAGLLTEAQARQQIVTLQQQSATEMERLLPTMQQAAQAIGPDAVIRVQAWRNELERTRLTVDEMAPLWNRIGESFGGALNGMITGAQTWRSALASIFQQVADAFLQQIVIQPFQQWIAMQARMLALKLGFIQQEQTVDAAASAAKVAQKTTETTAVVSMDAAKAGAGAAASQASIPYVGPALAVAAMVAMVAAVMALLGGIKKFAGGGLVSGPGSATSDSIPARLSAGEYVVRAAAVRQVGVAFLDSLNGLSAGPRFKGGELAFAAGGLVPEVKVPPVQPQMNQAVRIVNAVDPGVTHDHLQSPAGEKVIVNIIGRNARAIRAALQG</sequence>
<organism evidence="3 4">
    <name type="scientific">Crenobacter luteus</name>
    <dbReference type="NCBI Taxonomy" id="1452487"/>
    <lineage>
        <taxon>Bacteria</taxon>
        <taxon>Pseudomonadati</taxon>
        <taxon>Pseudomonadota</taxon>
        <taxon>Betaproteobacteria</taxon>
        <taxon>Neisseriales</taxon>
        <taxon>Neisseriaceae</taxon>
        <taxon>Crenobacter</taxon>
    </lineage>
</organism>
<feature type="coiled-coil region" evidence="1">
    <location>
        <begin position="417"/>
        <end position="510"/>
    </location>
</feature>
<keyword evidence="2" id="KW-1133">Transmembrane helix</keyword>
<reference evidence="4" key="1">
    <citation type="submission" date="2016-01" db="EMBL/GenBank/DDBJ databases">
        <title>Draft genome of Chromobacterium sp. F49.</title>
        <authorList>
            <person name="Hong K.W."/>
        </authorList>
    </citation>
    <scope>NUCLEOTIDE SEQUENCE [LARGE SCALE GENOMIC DNA]</scope>
    <source>
        <strain evidence="4">CN10</strain>
    </source>
</reference>
<evidence type="ECO:0000313" key="3">
    <source>
        <dbReference type="EMBL" id="KZE29572.1"/>
    </source>
</evidence>
<evidence type="ECO:0000313" key="4">
    <source>
        <dbReference type="Proteomes" id="UP000076625"/>
    </source>
</evidence>
<comment type="caution">
    <text evidence="3">The sequence shown here is derived from an EMBL/GenBank/DDBJ whole genome shotgun (WGS) entry which is preliminary data.</text>
</comment>
<accession>A0A165F162</accession>
<evidence type="ECO:0000256" key="1">
    <source>
        <dbReference type="SAM" id="Coils"/>
    </source>
</evidence>
<name>A0A165F162_9NEIS</name>
<feature type="coiled-coil region" evidence="1">
    <location>
        <begin position="542"/>
        <end position="569"/>
    </location>
</feature>
<dbReference type="Proteomes" id="UP000076625">
    <property type="component" value="Unassembled WGS sequence"/>
</dbReference>
<dbReference type="RefSeq" id="WP_066613689.1">
    <property type="nucleotide sequence ID" value="NZ_LQQU01000034.1"/>
</dbReference>
<protein>
    <submittedName>
        <fullName evidence="3">Phage tail protein</fullName>
    </submittedName>
</protein>
<dbReference type="EMBL" id="LQQU01000034">
    <property type="protein sequence ID" value="KZE29572.1"/>
    <property type="molecule type" value="Genomic_DNA"/>
</dbReference>
<gene>
    <name evidence="3" type="ORF">AVW16_01220</name>
</gene>